<proteinExistence type="predicted"/>
<evidence type="ECO:0000313" key="2">
    <source>
        <dbReference type="Proteomes" id="UP000704712"/>
    </source>
</evidence>
<dbReference type="AlphaFoldDB" id="A0A8S9UKF8"/>
<sequence>MACEINVRGEVIRRGRGGATTTVEIQEAPNGLAQRCPVAGGAVKCDQKAEEHLVGCLTVATAGTESSSIQGAHSMLVIHWPSCRLSNITAWTAVTKALSFSVAGTTSCGGVNSPPIWRHSFQLHPARVVAELSGHRERLTCPLQLRIVDTCGRLLEDVRHVS</sequence>
<name>A0A8S9UKF8_PHYIN</name>
<protein>
    <submittedName>
        <fullName evidence="1">Uncharacterized protein</fullName>
    </submittedName>
</protein>
<organism evidence="1 2">
    <name type="scientific">Phytophthora infestans</name>
    <name type="common">Potato late blight agent</name>
    <name type="synonym">Botrytis infestans</name>
    <dbReference type="NCBI Taxonomy" id="4787"/>
    <lineage>
        <taxon>Eukaryota</taxon>
        <taxon>Sar</taxon>
        <taxon>Stramenopiles</taxon>
        <taxon>Oomycota</taxon>
        <taxon>Peronosporomycetes</taxon>
        <taxon>Peronosporales</taxon>
        <taxon>Peronosporaceae</taxon>
        <taxon>Phytophthora</taxon>
    </lineage>
</organism>
<comment type="caution">
    <text evidence="1">The sequence shown here is derived from an EMBL/GenBank/DDBJ whole genome shotgun (WGS) entry which is preliminary data.</text>
</comment>
<accession>A0A8S9UKF8</accession>
<gene>
    <name evidence="1" type="ORF">GN958_ATG09564</name>
</gene>
<dbReference type="EMBL" id="JAACNO010001363">
    <property type="protein sequence ID" value="KAF4141231.1"/>
    <property type="molecule type" value="Genomic_DNA"/>
</dbReference>
<evidence type="ECO:0000313" key="1">
    <source>
        <dbReference type="EMBL" id="KAF4141231.1"/>
    </source>
</evidence>
<reference evidence="1" key="1">
    <citation type="submission" date="2020-03" db="EMBL/GenBank/DDBJ databases">
        <title>Hybrid Assembly of Korean Phytophthora infestans isolates.</title>
        <authorList>
            <person name="Prokchorchik M."/>
            <person name="Lee Y."/>
            <person name="Seo J."/>
            <person name="Cho J.-H."/>
            <person name="Park Y.-E."/>
            <person name="Jang D.-C."/>
            <person name="Im J.-S."/>
            <person name="Choi J.-G."/>
            <person name="Park H.-J."/>
            <person name="Lee G.-B."/>
            <person name="Lee Y.-G."/>
            <person name="Hong S.-Y."/>
            <person name="Cho K."/>
            <person name="Sohn K.H."/>
        </authorList>
    </citation>
    <scope>NUCLEOTIDE SEQUENCE</scope>
    <source>
        <strain evidence="1">KR_2_A2</strain>
    </source>
</reference>
<dbReference type="Proteomes" id="UP000704712">
    <property type="component" value="Unassembled WGS sequence"/>
</dbReference>